<dbReference type="PANTHER" id="PTHR20922:SF13">
    <property type="entry name" value="DNL-TYPE ZINC FINGER PROTEIN"/>
    <property type="match status" value="1"/>
</dbReference>
<keyword evidence="1" id="KW-0479">Metal-binding</keyword>
<evidence type="ECO:0000256" key="4">
    <source>
        <dbReference type="PROSITE-ProRule" id="PRU00834"/>
    </source>
</evidence>
<organism evidence="7 8">
    <name type="scientific">Triparma laevis f. longispina</name>
    <dbReference type="NCBI Taxonomy" id="1714387"/>
    <lineage>
        <taxon>Eukaryota</taxon>
        <taxon>Sar</taxon>
        <taxon>Stramenopiles</taxon>
        <taxon>Ochrophyta</taxon>
        <taxon>Bolidophyceae</taxon>
        <taxon>Parmales</taxon>
        <taxon>Triparmaceae</taxon>
        <taxon>Triparma</taxon>
    </lineage>
</organism>
<dbReference type="GO" id="GO:0008270">
    <property type="term" value="F:zinc ion binding"/>
    <property type="evidence" value="ECO:0007669"/>
    <property type="project" value="UniProtKB-KW"/>
</dbReference>
<evidence type="ECO:0000313" key="7">
    <source>
        <dbReference type="EMBL" id="GMI05675.1"/>
    </source>
</evidence>
<reference evidence="8" key="1">
    <citation type="journal article" date="2023" name="Commun. Biol.">
        <title>Genome analysis of Parmales, the sister group of diatoms, reveals the evolutionary specialization of diatoms from phago-mixotrophs to photoautotrophs.</title>
        <authorList>
            <person name="Ban H."/>
            <person name="Sato S."/>
            <person name="Yoshikawa S."/>
            <person name="Yamada K."/>
            <person name="Nakamura Y."/>
            <person name="Ichinomiya M."/>
            <person name="Sato N."/>
            <person name="Blanc-Mathieu R."/>
            <person name="Endo H."/>
            <person name="Kuwata A."/>
            <person name="Ogata H."/>
        </authorList>
    </citation>
    <scope>NUCLEOTIDE SEQUENCE [LARGE SCALE GENOMIC DNA]</scope>
    <source>
        <strain evidence="8">NIES 3700</strain>
    </source>
</reference>
<gene>
    <name evidence="7" type="ORF">TrLO_g9242</name>
</gene>
<name>A0A9W7C9N1_9STRA</name>
<dbReference type="GO" id="GO:0030150">
    <property type="term" value="P:protein import into mitochondrial matrix"/>
    <property type="evidence" value="ECO:0007669"/>
    <property type="project" value="TreeGrafter"/>
</dbReference>
<dbReference type="PROSITE" id="PS51501">
    <property type="entry name" value="ZF_DNL"/>
    <property type="match status" value="1"/>
</dbReference>
<dbReference type="OrthoDB" id="512667at2759"/>
<comment type="caution">
    <text evidence="7">The sequence shown here is derived from an EMBL/GenBank/DDBJ whole genome shotgun (WGS) entry which is preliminary data.</text>
</comment>
<dbReference type="EMBL" id="BRXW01000089">
    <property type="protein sequence ID" value="GMI05675.1"/>
    <property type="molecule type" value="Genomic_DNA"/>
</dbReference>
<dbReference type="Proteomes" id="UP001165122">
    <property type="component" value="Unassembled WGS sequence"/>
</dbReference>
<dbReference type="GO" id="GO:0006457">
    <property type="term" value="P:protein folding"/>
    <property type="evidence" value="ECO:0007669"/>
    <property type="project" value="TreeGrafter"/>
</dbReference>
<feature type="domain" description="DNL-type" evidence="6">
    <location>
        <begin position="62"/>
        <end position="160"/>
    </location>
</feature>
<evidence type="ECO:0000256" key="5">
    <source>
        <dbReference type="SAM" id="MobiDB-lite"/>
    </source>
</evidence>
<evidence type="ECO:0000256" key="2">
    <source>
        <dbReference type="ARBA" id="ARBA00022771"/>
    </source>
</evidence>
<protein>
    <recommendedName>
        <fullName evidence="6">DNL-type domain-containing protein</fullName>
    </recommendedName>
</protein>
<dbReference type="PANTHER" id="PTHR20922">
    <property type="entry name" value="DNL-TYPE ZINC FINGER PROTEIN"/>
    <property type="match status" value="1"/>
</dbReference>
<keyword evidence="3" id="KW-0862">Zinc</keyword>
<keyword evidence="8" id="KW-1185">Reference proteome</keyword>
<dbReference type="GO" id="GO:0050821">
    <property type="term" value="P:protein stabilization"/>
    <property type="evidence" value="ECO:0007669"/>
    <property type="project" value="TreeGrafter"/>
</dbReference>
<dbReference type="GO" id="GO:0005739">
    <property type="term" value="C:mitochondrion"/>
    <property type="evidence" value="ECO:0007669"/>
    <property type="project" value="TreeGrafter"/>
</dbReference>
<evidence type="ECO:0000313" key="8">
    <source>
        <dbReference type="Proteomes" id="UP001165122"/>
    </source>
</evidence>
<dbReference type="Pfam" id="PF05180">
    <property type="entry name" value="zf-DNL"/>
    <property type="match status" value="1"/>
</dbReference>
<dbReference type="InterPro" id="IPR024158">
    <property type="entry name" value="Mt_import_TIM15"/>
</dbReference>
<evidence type="ECO:0000256" key="3">
    <source>
        <dbReference type="ARBA" id="ARBA00022833"/>
    </source>
</evidence>
<proteinExistence type="predicted"/>
<evidence type="ECO:0000256" key="1">
    <source>
        <dbReference type="ARBA" id="ARBA00022723"/>
    </source>
</evidence>
<dbReference type="AlphaFoldDB" id="A0A9W7C9N1"/>
<accession>A0A9W7C9N1</accession>
<sequence length="179" mass="19690">MNSFLRAFRPSFAPSIFRHTPPPRVLSSNIFRRFYTPTLKLCSDVVPPKEGTLFPDVPGSQTGGRKLAVVYTCKVCDTRSAKRFTENAYLNGVVMVRCPGCENLHLIADRLGYFEDKNDGGWDIEKFLKEQGEKVNAVSEEGILELTMKDVLGGDGVVEGLVGDEGGGEEVLDDGEKKS</sequence>
<dbReference type="GO" id="GO:0051087">
    <property type="term" value="F:protein-folding chaperone binding"/>
    <property type="evidence" value="ECO:0007669"/>
    <property type="project" value="TreeGrafter"/>
</dbReference>
<evidence type="ECO:0000259" key="6">
    <source>
        <dbReference type="PROSITE" id="PS51501"/>
    </source>
</evidence>
<dbReference type="InterPro" id="IPR007853">
    <property type="entry name" value="Znf_DNL-typ"/>
</dbReference>
<feature type="region of interest" description="Disordered" evidence="5">
    <location>
        <begin position="160"/>
        <end position="179"/>
    </location>
</feature>
<keyword evidence="2 4" id="KW-0863">Zinc-finger</keyword>